<organism evidence="3 4">
    <name type="scientific">Hevea brasiliensis</name>
    <name type="common">Para rubber tree</name>
    <name type="synonym">Siphonia brasiliensis</name>
    <dbReference type="NCBI Taxonomy" id="3981"/>
    <lineage>
        <taxon>Eukaryota</taxon>
        <taxon>Viridiplantae</taxon>
        <taxon>Streptophyta</taxon>
        <taxon>Embryophyta</taxon>
        <taxon>Tracheophyta</taxon>
        <taxon>Spermatophyta</taxon>
        <taxon>Magnoliopsida</taxon>
        <taxon>eudicotyledons</taxon>
        <taxon>Gunneridae</taxon>
        <taxon>Pentapetalae</taxon>
        <taxon>rosids</taxon>
        <taxon>fabids</taxon>
        <taxon>Malpighiales</taxon>
        <taxon>Euphorbiaceae</taxon>
        <taxon>Crotonoideae</taxon>
        <taxon>Micrandreae</taxon>
        <taxon>Hevea</taxon>
    </lineage>
</organism>
<dbReference type="PANTHER" id="PTHR48100">
    <property type="entry name" value="BROAD-SPECIFICITY PHOSPHATASE YOR283W-RELATED"/>
    <property type="match status" value="1"/>
</dbReference>
<reference evidence="3 4" key="1">
    <citation type="journal article" date="2023" name="Plant Biotechnol. J.">
        <title>Chromosome-level wild Hevea brasiliensis genome provides new tools for genomic-assisted breeding and valuable loci to elevate rubber yield.</title>
        <authorList>
            <person name="Cheng H."/>
            <person name="Song X."/>
            <person name="Hu Y."/>
            <person name="Wu T."/>
            <person name="Yang Q."/>
            <person name="An Z."/>
            <person name="Feng S."/>
            <person name="Deng Z."/>
            <person name="Wu W."/>
            <person name="Zeng X."/>
            <person name="Tu M."/>
            <person name="Wang X."/>
            <person name="Huang H."/>
        </authorList>
    </citation>
    <scope>NUCLEOTIDE SEQUENCE [LARGE SCALE GENOMIC DNA]</scope>
    <source>
        <strain evidence="3">MT/VB/25A 57/8</strain>
    </source>
</reference>
<dbReference type="Pfam" id="PF00300">
    <property type="entry name" value="His_Phos_1"/>
    <property type="match status" value="1"/>
</dbReference>
<evidence type="ECO:0008006" key="5">
    <source>
        <dbReference type="Google" id="ProtNLM"/>
    </source>
</evidence>
<evidence type="ECO:0000313" key="3">
    <source>
        <dbReference type="EMBL" id="KAJ9175778.1"/>
    </source>
</evidence>
<proteinExistence type="inferred from homology"/>
<comment type="similarity">
    <text evidence="1">Belongs to the phosphoglycerate mutase family.</text>
</comment>
<name>A0ABQ9MA29_HEVBR</name>
<evidence type="ECO:0000256" key="1">
    <source>
        <dbReference type="ARBA" id="ARBA00038362"/>
    </source>
</evidence>
<evidence type="ECO:0000256" key="2">
    <source>
        <dbReference type="SAM" id="SignalP"/>
    </source>
</evidence>
<dbReference type="Gene3D" id="3.40.50.1240">
    <property type="entry name" value="Phosphoglycerate mutase-like"/>
    <property type="match status" value="1"/>
</dbReference>
<gene>
    <name evidence="3" type="ORF">P3X46_014294</name>
</gene>
<comment type="caution">
    <text evidence="3">The sequence shown here is derived from an EMBL/GenBank/DDBJ whole genome shotgun (WGS) entry which is preliminary data.</text>
</comment>
<dbReference type="InterPro" id="IPR013078">
    <property type="entry name" value="His_Pase_superF_clade-1"/>
</dbReference>
<dbReference type="EMBL" id="JARPOI010000008">
    <property type="protein sequence ID" value="KAJ9175778.1"/>
    <property type="molecule type" value="Genomic_DNA"/>
</dbReference>
<dbReference type="InterPro" id="IPR050275">
    <property type="entry name" value="PGM_Phosphatase"/>
</dbReference>
<dbReference type="SMART" id="SM00855">
    <property type="entry name" value="PGAM"/>
    <property type="match status" value="1"/>
</dbReference>
<keyword evidence="2" id="KW-0732">Signal</keyword>
<dbReference type="PANTHER" id="PTHR48100:SF64">
    <property type="entry name" value="PHOSPHOGLYCERATE MUTASE-LIKE PROTEIN"/>
    <property type="match status" value="1"/>
</dbReference>
<dbReference type="InterPro" id="IPR029033">
    <property type="entry name" value="His_PPase_superfam"/>
</dbReference>
<keyword evidence="4" id="KW-1185">Reference proteome</keyword>
<evidence type="ECO:0000313" key="4">
    <source>
        <dbReference type="Proteomes" id="UP001174677"/>
    </source>
</evidence>
<protein>
    <recommendedName>
        <fullName evidence="5">Phosphoglycerate mutase-like protein</fullName>
    </recommendedName>
</protein>
<feature type="chain" id="PRO_5046815974" description="Phosphoglycerate mutase-like protein" evidence="2">
    <location>
        <begin position="34"/>
        <end position="274"/>
    </location>
</feature>
<dbReference type="SUPFAM" id="SSF53254">
    <property type="entry name" value="Phosphoglycerate mutase-like"/>
    <property type="match status" value="1"/>
</dbReference>
<feature type="signal peptide" evidence="2">
    <location>
        <begin position="1"/>
        <end position="33"/>
    </location>
</feature>
<dbReference type="CDD" id="cd07067">
    <property type="entry name" value="HP_PGM_like"/>
    <property type="match status" value="1"/>
</dbReference>
<accession>A0ABQ9MA29</accession>
<dbReference type="Proteomes" id="UP001174677">
    <property type="component" value="Chromosome 8"/>
</dbReference>
<sequence>MIFFSFIRNFILRRAYFLRKLCVFLFSFSYLDSADMDSTTSQCLIPLGHSKIIHLVRHAQANHNVAGKKDLGALLSPEFFDAQLSPLGLEQVSNLCNYVNTSGLFKKIDLVITSPLLRAMQTAVGVFGGERSSGLKSPPIVAVELCRERTGVHPCDKRRTITEYSSLFPQIDFSLMESDDDNLWKADVRETDEEVAARGLKFMNWLKTRQETEIAVVTHHRFLQYTLNALANDFHPSVRSEMCKEFVNCELRSMVMVDKRMMNCPATDGSGGSV</sequence>